<keyword evidence="7" id="KW-1185">Reference proteome</keyword>
<evidence type="ECO:0000256" key="1">
    <source>
        <dbReference type="ARBA" id="ARBA00007572"/>
    </source>
</evidence>
<keyword evidence="3 6" id="KW-0436">Ligase</keyword>
<evidence type="ECO:0000313" key="7">
    <source>
        <dbReference type="Proteomes" id="UP000617979"/>
    </source>
</evidence>
<accession>A0ABQ1G7Z1</accession>
<sequence length="303" mass="34764">MTIIAPMEPVPRREVFASEDWLYQVKWDGIRMLAFLERGQVELFNRKQRCRTLWYPELTKEMAGLSCKSTILDGEVIVLQEGRPDFFRVLKRELLSDLNRLRSIMDKIPVQYMVFDLLSLDGRNLMKEPLTHRLEILTGLIPPNSTTLHLCDSFSDGPGLWEATRQQQLEGIVMKERKGVYHPGQKHPSWQKVKHFQTLTATVVGVLTRGSLVRSILLGLKGDDGWTYIGRVSSGLNEKERRLLTEAVPGLKRKLPVVVNPPPARLQAIWMEPVLRVEVRYMEWTPQGTLRSPAVIGFRLPDS</sequence>
<dbReference type="RefSeq" id="WP_188430394.1">
    <property type="nucleotide sequence ID" value="NZ_BMEX01000003.1"/>
</dbReference>
<evidence type="ECO:0000256" key="3">
    <source>
        <dbReference type="ARBA" id="ARBA00022598"/>
    </source>
</evidence>
<feature type="domain" description="ATP-dependent DNA ligase family profile" evidence="5">
    <location>
        <begin position="103"/>
        <end position="194"/>
    </location>
</feature>
<comment type="catalytic activity">
    <reaction evidence="4">
        <text>ATP + (deoxyribonucleotide)n-3'-hydroxyl + 5'-phospho-(deoxyribonucleotide)m = (deoxyribonucleotide)n+m + AMP + diphosphate.</text>
        <dbReference type="EC" id="6.5.1.1"/>
    </reaction>
</comment>
<dbReference type="EC" id="6.5.1.1" evidence="2"/>
<organism evidence="6 7">
    <name type="scientific">Kroppenstedtia guangzhouensis</name>
    <dbReference type="NCBI Taxonomy" id="1274356"/>
    <lineage>
        <taxon>Bacteria</taxon>
        <taxon>Bacillati</taxon>
        <taxon>Bacillota</taxon>
        <taxon>Bacilli</taxon>
        <taxon>Bacillales</taxon>
        <taxon>Thermoactinomycetaceae</taxon>
        <taxon>Kroppenstedtia</taxon>
    </lineage>
</organism>
<proteinExistence type="inferred from homology"/>
<dbReference type="SUPFAM" id="SSF50249">
    <property type="entry name" value="Nucleic acid-binding proteins"/>
    <property type="match status" value="1"/>
</dbReference>
<dbReference type="GO" id="GO:0016874">
    <property type="term" value="F:ligase activity"/>
    <property type="evidence" value="ECO:0007669"/>
    <property type="project" value="UniProtKB-KW"/>
</dbReference>
<evidence type="ECO:0000259" key="5">
    <source>
        <dbReference type="PROSITE" id="PS50160"/>
    </source>
</evidence>
<gene>
    <name evidence="6" type="ORF">GCM10007416_09250</name>
</gene>
<dbReference type="EMBL" id="BMEX01000003">
    <property type="protein sequence ID" value="GGA38484.1"/>
    <property type="molecule type" value="Genomic_DNA"/>
</dbReference>
<protein>
    <recommendedName>
        <fullName evidence="2">DNA ligase (ATP)</fullName>
        <ecNumber evidence="2">6.5.1.1</ecNumber>
    </recommendedName>
</protein>
<dbReference type="InterPro" id="IPR012309">
    <property type="entry name" value="DNA_ligase_ATP-dep_C"/>
</dbReference>
<dbReference type="InterPro" id="IPR012340">
    <property type="entry name" value="NA-bd_OB-fold"/>
</dbReference>
<dbReference type="CDD" id="cd07906">
    <property type="entry name" value="Adenylation_DNA_ligase_LigD_LigC"/>
    <property type="match status" value="1"/>
</dbReference>
<comment type="similarity">
    <text evidence="1">Belongs to the ATP-dependent DNA ligase family.</text>
</comment>
<dbReference type="Proteomes" id="UP000617979">
    <property type="component" value="Unassembled WGS sequence"/>
</dbReference>
<dbReference type="CDD" id="cd07971">
    <property type="entry name" value="OBF_DNA_ligase_LigD"/>
    <property type="match status" value="1"/>
</dbReference>
<dbReference type="InterPro" id="IPR050191">
    <property type="entry name" value="ATP-dep_DNA_ligase"/>
</dbReference>
<evidence type="ECO:0000256" key="4">
    <source>
        <dbReference type="ARBA" id="ARBA00034003"/>
    </source>
</evidence>
<dbReference type="PROSITE" id="PS50160">
    <property type="entry name" value="DNA_LIGASE_A3"/>
    <property type="match status" value="1"/>
</dbReference>
<dbReference type="SUPFAM" id="SSF56091">
    <property type="entry name" value="DNA ligase/mRNA capping enzyme, catalytic domain"/>
    <property type="match status" value="1"/>
</dbReference>
<reference evidence="7" key="1">
    <citation type="journal article" date="2019" name="Int. J. Syst. Evol. Microbiol.">
        <title>The Global Catalogue of Microorganisms (GCM) 10K type strain sequencing project: providing services to taxonomists for standard genome sequencing and annotation.</title>
        <authorList>
            <consortium name="The Broad Institute Genomics Platform"/>
            <consortium name="The Broad Institute Genome Sequencing Center for Infectious Disease"/>
            <person name="Wu L."/>
            <person name="Ma J."/>
        </authorList>
    </citation>
    <scope>NUCLEOTIDE SEQUENCE [LARGE SCALE GENOMIC DNA]</scope>
    <source>
        <strain evidence="7">CGMCC 1.12404</strain>
    </source>
</reference>
<name>A0ABQ1G7Z1_9BACL</name>
<dbReference type="Gene3D" id="2.40.50.140">
    <property type="entry name" value="Nucleic acid-binding proteins"/>
    <property type="match status" value="1"/>
</dbReference>
<dbReference type="Pfam" id="PF01068">
    <property type="entry name" value="DNA_ligase_A_M"/>
    <property type="match status" value="1"/>
</dbReference>
<evidence type="ECO:0000256" key="2">
    <source>
        <dbReference type="ARBA" id="ARBA00012727"/>
    </source>
</evidence>
<dbReference type="Gene3D" id="3.30.470.30">
    <property type="entry name" value="DNA ligase/mRNA capping enzyme"/>
    <property type="match status" value="1"/>
</dbReference>
<evidence type="ECO:0000313" key="6">
    <source>
        <dbReference type="EMBL" id="GGA38484.1"/>
    </source>
</evidence>
<dbReference type="PANTHER" id="PTHR45674:SF4">
    <property type="entry name" value="DNA LIGASE 1"/>
    <property type="match status" value="1"/>
</dbReference>
<dbReference type="Gene3D" id="3.30.1490.70">
    <property type="match status" value="1"/>
</dbReference>
<dbReference type="PANTHER" id="PTHR45674">
    <property type="entry name" value="DNA LIGASE 1/3 FAMILY MEMBER"/>
    <property type="match status" value="1"/>
</dbReference>
<dbReference type="Pfam" id="PF04679">
    <property type="entry name" value="DNA_ligase_A_C"/>
    <property type="match status" value="1"/>
</dbReference>
<comment type="caution">
    <text evidence="6">The sequence shown here is derived from an EMBL/GenBank/DDBJ whole genome shotgun (WGS) entry which is preliminary data.</text>
</comment>
<dbReference type="InterPro" id="IPR012310">
    <property type="entry name" value="DNA_ligase_ATP-dep_cent"/>
</dbReference>